<dbReference type="AlphaFoldDB" id="A0A8J3YLS6"/>
<organism evidence="2 3">
    <name type="scientific">Virgisporangium aliadipatigenens</name>
    <dbReference type="NCBI Taxonomy" id="741659"/>
    <lineage>
        <taxon>Bacteria</taxon>
        <taxon>Bacillati</taxon>
        <taxon>Actinomycetota</taxon>
        <taxon>Actinomycetes</taxon>
        <taxon>Micromonosporales</taxon>
        <taxon>Micromonosporaceae</taxon>
        <taxon>Virgisporangium</taxon>
    </lineage>
</organism>
<evidence type="ECO:0000313" key="2">
    <source>
        <dbReference type="EMBL" id="GIJ46206.1"/>
    </source>
</evidence>
<dbReference type="Proteomes" id="UP000619260">
    <property type="component" value="Unassembled WGS sequence"/>
</dbReference>
<name>A0A8J3YLS6_9ACTN</name>
<gene>
    <name evidence="2" type="ORF">Val02_30920</name>
</gene>
<feature type="compositionally biased region" description="Low complexity" evidence="1">
    <location>
        <begin position="20"/>
        <end position="34"/>
    </location>
</feature>
<evidence type="ECO:0000256" key="1">
    <source>
        <dbReference type="SAM" id="MobiDB-lite"/>
    </source>
</evidence>
<reference evidence="2" key="1">
    <citation type="submission" date="2021-01" db="EMBL/GenBank/DDBJ databases">
        <title>Whole genome shotgun sequence of Virgisporangium aliadipatigenens NBRC 105644.</title>
        <authorList>
            <person name="Komaki H."/>
            <person name="Tamura T."/>
        </authorList>
    </citation>
    <scope>NUCLEOTIDE SEQUENCE</scope>
    <source>
        <strain evidence="2">NBRC 105644</strain>
    </source>
</reference>
<feature type="region of interest" description="Disordered" evidence="1">
    <location>
        <begin position="20"/>
        <end position="65"/>
    </location>
</feature>
<comment type="caution">
    <text evidence="2">The sequence shown here is derived from an EMBL/GenBank/DDBJ whole genome shotgun (WGS) entry which is preliminary data.</text>
</comment>
<sequence length="78" mass="8121">MPPGERGVQQTVGDLRHLQVGVGRPGTEPGRPGEATFPRGRCQTSAEAAASQDRSDTDVAAVEQHHAGGGRDLIAFAM</sequence>
<dbReference type="EMBL" id="BOPF01000009">
    <property type="protein sequence ID" value="GIJ46206.1"/>
    <property type="molecule type" value="Genomic_DNA"/>
</dbReference>
<evidence type="ECO:0000313" key="3">
    <source>
        <dbReference type="Proteomes" id="UP000619260"/>
    </source>
</evidence>
<accession>A0A8J3YLS6</accession>
<proteinExistence type="predicted"/>
<protein>
    <submittedName>
        <fullName evidence="2">Uncharacterized protein</fullName>
    </submittedName>
</protein>
<keyword evidence="3" id="KW-1185">Reference proteome</keyword>